<gene>
    <name evidence="12" type="ORF">CQW29_09080</name>
</gene>
<evidence type="ECO:0000256" key="4">
    <source>
        <dbReference type="ARBA" id="ARBA00022729"/>
    </source>
</evidence>
<evidence type="ECO:0000256" key="6">
    <source>
        <dbReference type="ARBA" id="ARBA00023186"/>
    </source>
</evidence>
<dbReference type="InterPro" id="IPR016148">
    <property type="entry name" value="Pili_assmbl_chaperone_C"/>
</dbReference>
<keyword evidence="6 8" id="KW-0143">Chaperone</keyword>
<protein>
    <submittedName>
        <fullName evidence="12">Fimbrial protein</fullName>
    </submittedName>
</protein>
<proteinExistence type="inferred from homology"/>
<keyword evidence="7" id="KW-0393">Immunoglobulin domain</keyword>
<dbReference type="PANTHER" id="PTHR30251:SF2">
    <property type="entry name" value="FIMBRIAL CHAPERONE YADV-RELATED"/>
    <property type="match status" value="1"/>
</dbReference>
<dbReference type="EMBL" id="PDET01000005">
    <property type="protein sequence ID" value="PRD15704.1"/>
    <property type="molecule type" value="Genomic_DNA"/>
</dbReference>
<dbReference type="InterPro" id="IPR008962">
    <property type="entry name" value="PapD-like_sf"/>
</dbReference>
<evidence type="ECO:0000313" key="12">
    <source>
        <dbReference type="EMBL" id="PRD15704.1"/>
    </source>
</evidence>
<keyword evidence="13" id="KW-1185">Reference proteome</keyword>
<evidence type="ECO:0000256" key="8">
    <source>
        <dbReference type="RuleBase" id="RU003918"/>
    </source>
</evidence>
<dbReference type="RefSeq" id="WP_105592417.1">
    <property type="nucleotide sequence ID" value="NZ_PDET01000005.1"/>
</dbReference>
<dbReference type="InterPro" id="IPR013783">
    <property type="entry name" value="Ig-like_fold"/>
</dbReference>
<evidence type="ECO:0000256" key="3">
    <source>
        <dbReference type="ARBA" id="ARBA00022558"/>
    </source>
</evidence>
<evidence type="ECO:0000259" key="11">
    <source>
        <dbReference type="Pfam" id="PF02753"/>
    </source>
</evidence>
<evidence type="ECO:0000256" key="7">
    <source>
        <dbReference type="ARBA" id="ARBA00023319"/>
    </source>
</evidence>
<evidence type="ECO:0000256" key="2">
    <source>
        <dbReference type="ARBA" id="ARBA00007399"/>
    </source>
</evidence>
<keyword evidence="5" id="KW-0574">Periplasm</keyword>
<dbReference type="GO" id="GO:0030288">
    <property type="term" value="C:outer membrane-bounded periplasmic space"/>
    <property type="evidence" value="ECO:0007669"/>
    <property type="project" value="InterPro"/>
</dbReference>
<keyword evidence="4 9" id="KW-0732">Signal</keyword>
<feature type="signal peptide" evidence="9">
    <location>
        <begin position="1"/>
        <end position="18"/>
    </location>
</feature>
<dbReference type="InterPro" id="IPR050643">
    <property type="entry name" value="Periplasmic_pilus_chap"/>
</dbReference>
<dbReference type="OrthoDB" id="9131059at2"/>
<feature type="domain" description="Pili assembly chaperone C-terminal" evidence="11">
    <location>
        <begin position="159"/>
        <end position="220"/>
    </location>
</feature>
<dbReference type="InterPro" id="IPR016147">
    <property type="entry name" value="Pili_assmbl_chaperone_N"/>
</dbReference>
<comment type="similarity">
    <text evidence="2 8">Belongs to the periplasmic pilus chaperone family.</text>
</comment>
<dbReference type="Gene3D" id="2.60.40.10">
    <property type="entry name" value="Immunoglobulins"/>
    <property type="match status" value="2"/>
</dbReference>
<dbReference type="PROSITE" id="PS00635">
    <property type="entry name" value="PILI_CHAPERONE"/>
    <property type="match status" value="1"/>
</dbReference>
<evidence type="ECO:0000256" key="5">
    <source>
        <dbReference type="ARBA" id="ARBA00022764"/>
    </source>
</evidence>
<feature type="chain" id="PRO_5015435523" evidence="9">
    <location>
        <begin position="19"/>
        <end position="228"/>
    </location>
</feature>
<reference evidence="12 13" key="1">
    <citation type="submission" date="2017-10" db="EMBL/GenBank/DDBJ databases">
        <title>Draft genome of two endophytic bacteria isolated from 'guarana' Paullinia cupana (Mart.) Ducke.</title>
        <authorList>
            <person name="Siqueira K.A."/>
            <person name="Liotti R.G."/>
            <person name="Mendes T.A."/>
            <person name="Soares M.A."/>
        </authorList>
    </citation>
    <scope>NUCLEOTIDE SEQUENCE [LARGE SCALE GENOMIC DNA]</scope>
    <source>
        <strain evidence="12 13">342</strain>
    </source>
</reference>
<comment type="subcellular location">
    <subcellularLocation>
        <location evidence="1 8">Periplasm</location>
    </subcellularLocation>
</comment>
<dbReference type="GO" id="GO:0071555">
    <property type="term" value="P:cell wall organization"/>
    <property type="evidence" value="ECO:0007669"/>
    <property type="project" value="InterPro"/>
</dbReference>
<dbReference type="SUPFAM" id="SSF49584">
    <property type="entry name" value="Periplasmic chaperone C-domain"/>
    <property type="match status" value="1"/>
</dbReference>
<organism evidence="12 13">
    <name type="scientific">Pantoea coffeiphila</name>
    <dbReference type="NCBI Taxonomy" id="1465635"/>
    <lineage>
        <taxon>Bacteria</taxon>
        <taxon>Pseudomonadati</taxon>
        <taxon>Pseudomonadota</taxon>
        <taxon>Gammaproteobacteria</taxon>
        <taxon>Enterobacterales</taxon>
        <taxon>Erwiniaceae</taxon>
        <taxon>Pantoea</taxon>
    </lineage>
</organism>
<sequence>MKQFFVALLMLGAFSSYAGIQVDATRVIYKGADKSASLPIQNDASEAYMVQTWLDTGDKSQVPKNLPIVVVPPILKMDAGKTAILRFIYSGTGLPQDKETLLWINVQEIPPSPKLDNVLQIAVRTRIKLFYRPDSLNTSLEKQVKKLRWQRTDSGLQVINDGPLHITFGVLKLKNRAGKTVNVEANMVKPGGRLSFKLPADVSLSKGVSFSYINDFGGKTEVRDVAVQ</sequence>
<dbReference type="FunFam" id="2.60.40.10:FF:000458">
    <property type="entry name" value="Molecular chaperone FimC"/>
    <property type="match status" value="1"/>
</dbReference>
<dbReference type="InterPro" id="IPR018046">
    <property type="entry name" value="Pili_assmbl_chaperone_CS"/>
</dbReference>
<evidence type="ECO:0000256" key="9">
    <source>
        <dbReference type="SAM" id="SignalP"/>
    </source>
</evidence>
<evidence type="ECO:0000313" key="13">
    <source>
        <dbReference type="Proteomes" id="UP000239181"/>
    </source>
</evidence>
<dbReference type="SUPFAM" id="SSF49354">
    <property type="entry name" value="PapD-like"/>
    <property type="match status" value="1"/>
</dbReference>
<dbReference type="Proteomes" id="UP000239181">
    <property type="component" value="Unassembled WGS sequence"/>
</dbReference>
<accession>A0A2S9ID96</accession>
<evidence type="ECO:0000256" key="1">
    <source>
        <dbReference type="ARBA" id="ARBA00004418"/>
    </source>
</evidence>
<name>A0A2S9ID96_9GAMM</name>
<evidence type="ECO:0000259" key="10">
    <source>
        <dbReference type="Pfam" id="PF00345"/>
    </source>
</evidence>
<keyword evidence="3" id="KW-1029">Fimbrium biogenesis</keyword>
<dbReference type="InterPro" id="IPR001829">
    <property type="entry name" value="Pili_assmbl_chaperone_bac"/>
</dbReference>
<dbReference type="InterPro" id="IPR036316">
    <property type="entry name" value="Pili_assmbl_chap_C_dom_sf"/>
</dbReference>
<dbReference type="Pfam" id="PF00345">
    <property type="entry name" value="PapD_N"/>
    <property type="match status" value="1"/>
</dbReference>
<dbReference type="Pfam" id="PF02753">
    <property type="entry name" value="PapD_C"/>
    <property type="match status" value="1"/>
</dbReference>
<dbReference type="PANTHER" id="PTHR30251">
    <property type="entry name" value="PILUS ASSEMBLY CHAPERONE"/>
    <property type="match status" value="1"/>
</dbReference>
<dbReference type="AlphaFoldDB" id="A0A2S9ID96"/>
<dbReference type="PRINTS" id="PR00969">
    <property type="entry name" value="CHAPERONPILI"/>
</dbReference>
<comment type="caution">
    <text evidence="12">The sequence shown here is derived from an EMBL/GenBank/DDBJ whole genome shotgun (WGS) entry which is preliminary data.</text>
</comment>
<feature type="domain" description="Pili assembly chaperone N-terminal" evidence="10">
    <location>
        <begin position="19"/>
        <end position="136"/>
    </location>
</feature>